<evidence type="ECO:0000256" key="4">
    <source>
        <dbReference type="ARBA" id="ARBA00022729"/>
    </source>
</evidence>
<keyword evidence="3" id="KW-0812">Transmembrane</keyword>
<dbReference type="Proteomes" id="UP001152320">
    <property type="component" value="Unassembled WGS sequence"/>
</dbReference>
<dbReference type="GO" id="GO:0006955">
    <property type="term" value="P:immune response"/>
    <property type="evidence" value="ECO:0007669"/>
    <property type="project" value="TreeGrafter"/>
</dbReference>
<dbReference type="PANTHER" id="PTHR25466:SF9">
    <property type="entry name" value="FIBRONECTIN TYPE-III DOMAIN-CONTAINING PROTEIN"/>
    <property type="match status" value="1"/>
</dbReference>
<reference evidence="12" key="1">
    <citation type="submission" date="2021-10" db="EMBL/GenBank/DDBJ databases">
        <title>Tropical sea cucumber genome reveals ecological adaptation and Cuvierian tubules defense mechanism.</title>
        <authorList>
            <person name="Chen T."/>
        </authorList>
    </citation>
    <scope>NUCLEOTIDE SEQUENCE</scope>
    <source>
        <strain evidence="12">Nanhai2018</strain>
        <tissue evidence="12">Muscle</tissue>
    </source>
</reference>
<keyword evidence="6" id="KW-0472">Membrane</keyword>
<evidence type="ECO:0000313" key="12">
    <source>
        <dbReference type="EMBL" id="KAJ8018125.1"/>
    </source>
</evidence>
<dbReference type="EMBL" id="JAIZAY010000616">
    <property type="protein sequence ID" value="KAJ8018125.1"/>
    <property type="molecule type" value="Genomic_DNA"/>
</dbReference>
<keyword evidence="7" id="KW-1015">Disulfide bond</keyword>
<keyword evidence="2" id="KW-1003">Cell membrane</keyword>
<evidence type="ECO:0000313" key="13">
    <source>
        <dbReference type="Proteomes" id="UP001152320"/>
    </source>
</evidence>
<feature type="chain" id="PRO_5040125537" description="Ig-like domain-containing protein" evidence="11">
    <location>
        <begin position="22"/>
        <end position="326"/>
    </location>
</feature>
<evidence type="ECO:0000256" key="8">
    <source>
        <dbReference type="ARBA" id="ARBA00023170"/>
    </source>
</evidence>
<evidence type="ECO:0000256" key="9">
    <source>
        <dbReference type="ARBA" id="ARBA00023180"/>
    </source>
</evidence>
<evidence type="ECO:0000256" key="10">
    <source>
        <dbReference type="ARBA" id="ARBA00023319"/>
    </source>
</evidence>
<evidence type="ECO:0000256" key="7">
    <source>
        <dbReference type="ARBA" id="ARBA00023157"/>
    </source>
</evidence>
<evidence type="ECO:0000256" key="3">
    <source>
        <dbReference type="ARBA" id="ARBA00022692"/>
    </source>
</evidence>
<evidence type="ECO:0000256" key="1">
    <source>
        <dbReference type="ARBA" id="ARBA00004251"/>
    </source>
</evidence>
<gene>
    <name evidence="12" type="ORF">HOLleu_44059</name>
</gene>
<evidence type="ECO:0000256" key="6">
    <source>
        <dbReference type="ARBA" id="ARBA00023136"/>
    </source>
</evidence>
<evidence type="ECO:0008006" key="14">
    <source>
        <dbReference type="Google" id="ProtNLM"/>
    </source>
</evidence>
<evidence type="ECO:0000256" key="2">
    <source>
        <dbReference type="ARBA" id="ARBA00022475"/>
    </source>
</evidence>
<dbReference type="InterPro" id="IPR036179">
    <property type="entry name" value="Ig-like_dom_sf"/>
</dbReference>
<keyword evidence="13" id="KW-1185">Reference proteome</keyword>
<dbReference type="OrthoDB" id="10638621at2759"/>
<dbReference type="GO" id="GO:0009897">
    <property type="term" value="C:external side of plasma membrane"/>
    <property type="evidence" value="ECO:0007669"/>
    <property type="project" value="TreeGrafter"/>
</dbReference>
<sequence length="326" mass="35840">MRINFSTLLPFLFYVFKGTSAQTPRDVVTYTTKTVEKLECSFTSTVIVQWIEQKDDGNINLFLYDVRDGLVQKQTNDSKYDNFHYSIEGTNGFNLVINNVDKGDGGHYLCIRITSPAVSFDVNVEVLPESINIHCTEISACLPSAEKEADPQINCLCAATGLRSSGLEIEWDGVDTFTASDTTRVKNPTSGSFIIRSNITLPSPNGTASVSCSLTGYRSQIPKRLRSYTYTFSPPVCNLVHYCPSDGTNASLICSCSRGSPKVNAYSFYDSQKSPIGTQRSSSKSVQVEANKIEMFFCSGCNGVSDNQIVGLEFNCKQGKFISGYL</sequence>
<keyword evidence="10" id="KW-0393">Immunoglobulin domain</keyword>
<accession>A0A9Q1B9H3</accession>
<dbReference type="Gene3D" id="2.60.40.10">
    <property type="entry name" value="Immunoglobulins"/>
    <property type="match status" value="1"/>
</dbReference>
<feature type="signal peptide" evidence="11">
    <location>
        <begin position="1"/>
        <end position="21"/>
    </location>
</feature>
<dbReference type="GO" id="GO:0007166">
    <property type="term" value="P:cell surface receptor signaling pathway"/>
    <property type="evidence" value="ECO:0007669"/>
    <property type="project" value="TreeGrafter"/>
</dbReference>
<evidence type="ECO:0000256" key="11">
    <source>
        <dbReference type="SAM" id="SignalP"/>
    </source>
</evidence>
<dbReference type="PANTHER" id="PTHR25466">
    <property type="entry name" value="T-LYMPHOCYTE ACTIVATION ANTIGEN"/>
    <property type="match status" value="1"/>
</dbReference>
<keyword evidence="5" id="KW-1133">Transmembrane helix</keyword>
<evidence type="ECO:0000256" key="5">
    <source>
        <dbReference type="ARBA" id="ARBA00022989"/>
    </source>
</evidence>
<protein>
    <recommendedName>
        <fullName evidence="14">Ig-like domain-containing protein</fullName>
    </recommendedName>
</protein>
<name>A0A9Q1B9H3_HOLLE</name>
<dbReference type="GO" id="GO:0071222">
    <property type="term" value="P:cellular response to lipopolysaccharide"/>
    <property type="evidence" value="ECO:0007669"/>
    <property type="project" value="TreeGrafter"/>
</dbReference>
<comment type="subcellular location">
    <subcellularLocation>
        <location evidence="1">Cell membrane</location>
        <topology evidence="1">Single-pass type I membrane protein</topology>
    </subcellularLocation>
</comment>
<keyword evidence="8" id="KW-0675">Receptor</keyword>
<organism evidence="12 13">
    <name type="scientific">Holothuria leucospilota</name>
    <name type="common">Black long sea cucumber</name>
    <name type="synonym">Mertensiothuria leucospilota</name>
    <dbReference type="NCBI Taxonomy" id="206669"/>
    <lineage>
        <taxon>Eukaryota</taxon>
        <taxon>Metazoa</taxon>
        <taxon>Echinodermata</taxon>
        <taxon>Eleutherozoa</taxon>
        <taxon>Echinozoa</taxon>
        <taxon>Holothuroidea</taxon>
        <taxon>Aspidochirotacea</taxon>
        <taxon>Aspidochirotida</taxon>
        <taxon>Holothuriidae</taxon>
        <taxon>Holothuria</taxon>
    </lineage>
</organism>
<keyword evidence="9" id="KW-0325">Glycoprotein</keyword>
<proteinExistence type="predicted"/>
<dbReference type="AlphaFoldDB" id="A0A9Q1B9H3"/>
<dbReference type="InterPro" id="IPR013783">
    <property type="entry name" value="Ig-like_fold"/>
</dbReference>
<dbReference type="InterPro" id="IPR051713">
    <property type="entry name" value="T-cell_Activation_Regulation"/>
</dbReference>
<keyword evidence="4 11" id="KW-0732">Signal</keyword>
<dbReference type="SUPFAM" id="SSF48726">
    <property type="entry name" value="Immunoglobulin"/>
    <property type="match status" value="1"/>
</dbReference>
<comment type="caution">
    <text evidence="12">The sequence shown here is derived from an EMBL/GenBank/DDBJ whole genome shotgun (WGS) entry which is preliminary data.</text>
</comment>